<dbReference type="Proteomes" id="UP001140096">
    <property type="component" value="Unassembled WGS sequence"/>
</dbReference>
<organism evidence="1 2">
    <name type="scientific">Coemansia furcata</name>
    <dbReference type="NCBI Taxonomy" id="417177"/>
    <lineage>
        <taxon>Eukaryota</taxon>
        <taxon>Fungi</taxon>
        <taxon>Fungi incertae sedis</taxon>
        <taxon>Zoopagomycota</taxon>
        <taxon>Kickxellomycotina</taxon>
        <taxon>Kickxellomycetes</taxon>
        <taxon>Kickxellales</taxon>
        <taxon>Kickxellaceae</taxon>
        <taxon>Coemansia</taxon>
    </lineage>
</organism>
<comment type="caution">
    <text evidence="1">The sequence shown here is derived from an EMBL/GenBank/DDBJ whole genome shotgun (WGS) entry which is preliminary data.</text>
</comment>
<reference evidence="1" key="1">
    <citation type="submission" date="2022-07" db="EMBL/GenBank/DDBJ databases">
        <title>Phylogenomic reconstructions and comparative analyses of Kickxellomycotina fungi.</title>
        <authorList>
            <person name="Reynolds N.K."/>
            <person name="Stajich J.E."/>
            <person name="Barry K."/>
            <person name="Grigoriev I.V."/>
            <person name="Crous P."/>
            <person name="Smith M.E."/>
        </authorList>
    </citation>
    <scope>NUCLEOTIDE SEQUENCE</scope>
    <source>
        <strain evidence="1">CBS 102833</strain>
    </source>
</reference>
<proteinExistence type="predicted"/>
<accession>A0ACC1KV63</accession>
<name>A0ACC1KV63_9FUNG</name>
<evidence type="ECO:0000313" key="1">
    <source>
        <dbReference type="EMBL" id="KAJ2795548.1"/>
    </source>
</evidence>
<sequence length="135" mass="13752">MALLARATKRLALLAGAAGSSSPHSSVLLTAPVDEHSGFDFLDDSLPVGAHSDWESDAPPGAEMDGDASHATEPGNEEDDDGIASSIDTSGLASLLGGSSLASALEDPAQAQAILEYVKNLIRAKNQAHSASESR</sequence>
<gene>
    <name evidence="1" type="ORF">H4S07_006456</name>
</gene>
<protein>
    <submittedName>
        <fullName evidence="1">Uncharacterized protein</fullName>
    </submittedName>
</protein>
<keyword evidence="2" id="KW-1185">Reference proteome</keyword>
<dbReference type="EMBL" id="JANBUP010003844">
    <property type="protein sequence ID" value="KAJ2795548.1"/>
    <property type="molecule type" value="Genomic_DNA"/>
</dbReference>
<evidence type="ECO:0000313" key="2">
    <source>
        <dbReference type="Proteomes" id="UP001140096"/>
    </source>
</evidence>